<dbReference type="EMBL" id="BAAADN010000005">
    <property type="protein sequence ID" value="GAA0451616.1"/>
    <property type="molecule type" value="Genomic_DNA"/>
</dbReference>
<keyword evidence="2" id="KW-0614">Plasmid</keyword>
<sequence length="151" mass="17038">MGVRGRSLDETTETSSRIREALADAHEEWAVEVEEVSGQMVIEAEREQFHPNGSSAGALALDHPKKAGWEVLAPGNQDVRWTAMYDTGEEAVAALAEITNIFEARQSINCDRPSDWIVRTYFTIEPLLLDALKDDTEESRQSEDRREHPQR</sequence>
<dbReference type="RefSeq" id="WP_244705469.1">
    <property type="nucleotide sequence ID" value="NZ_BAAADN010000005.1"/>
</dbReference>
<dbReference type="EMBL" id="CP095006">
    <property type="protein sequence ID" value="UOO96600.1"/>
    <property type="molecule type" value="Genomic_DNA"/>
</dbReference>
<dbReference type="Proteomes" id="UP000830542">
    <property type="component" value="Plasmid unnamed1"/>
</dbReference>
<evidence type="ECO:0000313" key="1">
    <source>
        <dbReference type="EMBL" id="GAA0451616.1"/>
    </source>
</evidence>
<evidence type="ECO:0000313" key="2">
    <source>
        <dbReference type="EMBL" id="UOO96600.1"/>
    </source>
</evidence>
<geneLocation type="plasmid" evidence="2 3">
    <name>unnamed1</name>
</geneLocation>
<proteinExistence type="predicted"/>
<dbReference type="Proteomes" id="UP001500962">
    <property type="component" value="Unassembled WGS sequence"/>
</dbReference>
<evidence type="ECO:0000313" key="3">
    <source>
        <dbReference type="Proteomes" id="UP000830542"/>
    </source>
</evidence>
<dbReference type="AlphaFoldDB" id="A0AAV3SBQ0"/>
<protein>
    <submittedName>
        <fullName evidence="1">Uncharacterized protein</fullName>
    </submittedName>
</protein>
<keyword evidence="3" id="KW-1185">Reference proteome</keyword>
<gene>
    <name evidence="1" type="ORF">GCM10008985_04080</name>
    <name evidence="2" type="ORF">MUK72_15500</name>
</gene>
<reference evidence="1" key="1">
    <citation type="journal article" date="2014" name="Int. J. Syst. Evol. Microbiol.">
        <title>Complete genome sequence of Corynebacterium casei LMG S-19264T (=DSM 44701T), isolated from a smear-ripened cheese.</title>
        <authorList>
            <consortium name="US DOE Joint Genome Institute (JGI-PGF)"/>
            <person name="Walter F."/>
            <person name="Albersmeier A."/>
            <person name="Kalinowski J."/>
            <person name="Ruckert C."/>
        </authorList>
    </citation>
    <scope>NUCLEOTIDE SEQUENCE</scope>
    <source>
        <strain evidence="1">JCM 12289</strain>
    </source>
</reference>
<evidence type="ECO:0000313" key="4">
    <source>
        <dbReference type="Proteomes" id="UP001500962"/>
    </source>
</evidence>
<accession>A0AAV3SBQ0</accession>
<reference evidence="1" key="3">
    <citation type="submission" date="2023-12" db="EMBL/GenBank/DDBJ databases">
        <authorList>
            <person name="Sun Q."/>
            <person name="Inoue M."/>
        </authorList>
    </citation>
    <scope>NUCLEOTIDE SEQUENCE</scope>
    <source>
        <strain evidence="1">JCM 12289</strain>
    </source>
</reference>
<dbReference type="KEGG" id="hdo:MUK72_15500"/>
<reference evidence="2" key="2">
    <citation type="submission" date="2022-04" db="EMBL/GenBank/DDBJ databases">
        <title>Sequencing and genomic assembly of Halococcus dombrowskii.</title>
        <authorList>
            <person name="Lim S.W."/>
            <person name="MacLea K.S."/>
        </authorList>
    </citation>
    <scope>NUCLEOTIDE SEQUENCE</scope>
    <source>
        <strain evidence="2">H4</strain>
        <plasmid evidence="2">unnamed1</plasmid>
    </source>
</reference>
<name>A0AAV3SBQ0_HALDO</name>
<organism evidence="1 4">
    <name type="scientific">Halococcus dombrowskii</name>
    <dbReference type="NCBI Taxonomy" id="179637"/>
    <lineage>
        <taxon>Archaea</taxon>
        <taxon>Methanobacteriati</taxon>
        <taxon>Methanobacteriota</taxon>
        <taxon>Stenosarchaea group</taxon>
        <taxon>Halobacteria</taxon>
        <taxon>Halobacteriales</taxon>
        <taxon>Halococcaceae</taxon>
        <taxon>Halococcus</taxon>
    </lineage>
</organism>
<dbReference type="GeneID" id="71763282"/>